<feature type="signal peptide" evidence="1">
    <location>
        <begin position="1"/>
        <end position="22"/>
    </location>
</feature>
<feature type="chain" id="PRO_5014958311" evidence="1">
    <location>
        <begin position="23"/>
        <end position="309"/>
    </location>
</feature>
<gene>
    <name evidence="2" type="ORF">SAMN05216474_3152</name>
</gene>
<proteinExistence type="predicted"/>
<dbReference type="NCBIfam" id="TIGR03519">
    <property type="entry name" value="T9SS_PorP_fam"/>
    <property type="match status" value="1"/>
</dbReference>
<evidence type="ECO:0000313" key="3">
    <source>
        <dbReference type="Proteomes" id="UP000236454"/>
    </source>
</evidence>
<dbReference type="Pfam" id="PF11751">
    <property type="entry name" value="PorP_SprF"/>
    <property type="match status" value="1"/>
</dbReference>
<dbReference type="Proteomes" id="UP000236454">
    <property type="component" value="Unassembled WGS sequence"/>
</dbReference>
<name>A0A1I7BWW9_9FLAO</name>
<sequence length="309" mass="34414">MMKKLITIPFVLLLGLVSFSQQDPMLTQYMFNGLYLNPAYAGSHKYWTSTASFRTQWVGADFNGAPRTAIAAVDGPVPGKNIGLGLILSHDEIGVTTTNAFTVNYSYQLQLNQKTKLAFGLNAGAHQMSADLTDVLIWDTEDDVYASRLNKIIPRMGAGAYLFTDKYYVGISIPTLLAYDNGNDFSLDLSQASFLRRHYLITGGVILKVSETLKFKPSTLVKYTRGAPVSFDLNFSAVYLDKFWVGTSFRAGDAMAVLLEYQSNSLWRIGYSYDITTSSLRNFQNGSHEILIGIDFGKDLIKVKTPRYF</sequence>
<dbReference type="OrthoDB" id="1114455at2"/>
<dbReference type="EMBL" id="FPAS01000009">
    <property type="protein sequence ID" value="SFT91686.1"/>
    <property type="molecule type" value="Genomic_DNA"/>
</dbReference>
<evidence type="ECO:0000313" key="2">
    <source>
        <dbReference type="EMBL" id="SFT91686.1"/>
    </source>
</evidence>
<accession>A0A1I7BWW9</accession>
<dbReference type="AlphaFoldDB" id="A0A1I7BWW9"/>
<keyword evidence="1" id="KW-0732">Signal</keyword>
<dbReference type="STRING" id="477690.SAMN05216474_3152"/>
<protein>
    <submittedName>
        <fullName evidence="2">Type IX secretion system membrane protein, PorP/SprF family</fullName>
    </submittedName>
</protein>
<dbReference type="RefSeq" id="WP_090253414.1">
    <property type="nucleotide sequence ID" value="NZ_FPAS01000009.1"/>
</dbReference>
<keyword evidence="3" id="KW-1185">Reference proteome</keyword>
<reference evidence="2 3" key="1">
    <citation type="submission" date="2016-10" db="EMBL/GenBank/DDBJ databases">
        <authorList>
            <person name="de Groot N.N."/>
        </authorList>
    </citation>
    <scope>NUCLEOTIDE SEQUENCE [LARGE SCALE GENOMIC DNA]</scope>
    <source>
        <strain evidence="2 3">CGMCC 1.7005</strain>
    </source>
</reference>
<evidence type="ECO:0000256" key="1">
    <source>
        <dbReference type="SAM" id="SignalP"/>
    </source>
</evidence>
<dbReference type="InterPro" id="IPR019861">
    <property type="entry name" value="PorP/SprF_Bacteroidetes"/>
</dbReference>
<organism evidence="2 3">
    <name type="scientific">Lishizhenia tianjinensis</name>
    <dbReference type="NCBI Taxonomy" id="477690"/>
    <lineage>
        <taxon>Bacteria</taxon>
        <taxon>Pseudomonadati</taxon>
        <taxon>Bacteroidota</taxon>
        <taxon>Flavobacteriia</taxon>
        <taxon>Flavobacteriales</taxon>
        <taxon>Crocinitomicaceae</taxon>
        <taxon>Lishizhenia</taxon>
    </lineage>
</organism>